<accession>U6MUH8</accession>
<evidence type="ECO:0000256" key="1">
    <source>
        <dbReference type="SAM" id="Phobius"/>
    </source>
</evidence>
<keyword evidence="1" id="KW-1133">Transmembrane helix</keyword>
<gene>
    <name evidence="2" type="ORF">ENH_00039250</name>
</gene>
<organism evidence="2 3">
    <name type="scientific">Eimeria necatrix</name>
    <dbReference type="NCBI Taxonomy" id="51315"/>
    <lineage>
        <taxon>Eukaryota</taxon>
        <taxon>Sar</taxon>
        <taxon>Alveolata</taxon>
        <taxon>Apicomplexa</taxon>
        <taxon>Conoidasida</taxon>
        <taxon>Coccidia</taxon>
        <taxon>Eucoccidiorida</taxon>
        <taxon>Eimeriorina</taxon>
        <taxon>Eimeriidae</taxon>
        <taxon>Eimeria</taxon>
    </lineage>
</organism>
<dbReference type="Proteomes" id="UP000030754">
    <property type="component" value="Unassembled WGS sequence"/>
</dbReference>
<reference evidence="2" key="1">
    <citation type="submission" date="2013-10" db="EMBL/GenBank/DDBJ databases">
        <title>Genomic analysis of the causative agents of coccidiosis in chickens.</title>
        <authorList>
            <person name="Reid A.J."/>
            <person name="Blake D."/>
            <person name="Billington K."/>
            <person name="Browne H."/>
            <person name="Dunn M."/>
            <person name="Hung S."/>
            <person name="Kawahara F."/>
            <person name="Miranda-Saavedra D."/>
            <person name="Mourier T."/>
            <person name="Nagra H."/>
            <person name="Otto T.D."/>
            <person name="Rawlings N."/>
            <person name="Sanchez A."/>
            <person name="Sanders M."/>
            <person name="Subramaniam C."/>
            <person name="Tay Y."/>
            <person name="Dear P."/>
            <person name="Doerig C."/>
            <person name="Gruber A."/>
            <person name="Parkinson J."/>
            <person name="Shirley M."/>
            <person name="Wan K.L."/>
            <person name="Berriman M."/>
            <person name="Tomley F."/>
            <person name="Pain A."/>
        </authorList>
    </citation>
    <scope>NUCLEOTIDE SEQUENCE [LARGE SCALE GENOMIC DNA]</scope>
    <source>
        <strain evidence="2">Houghton</strain>
    </source>
</reference>
<proteinExistence type="predicted"/>
<keyword evidence="1" id="KW-0472">Membrane</keyword>
<evidence type="ECO:0000313" key="2">
    <source>
        <dbReference type="EMBL" id="CDJ67641.1"/>
    </source>
</evidence>
<dbReference type="RefSeq" id="XP_013436108.1">
    <property type="nucleotide sequence ID" value="XM_013580654.1"/>
</dbReference>
<reference evidence="2" key="2">
    <citation type="submission" date="2013-10" db="EMBL/GenBank/DDBJ databases">
        <authorList>
            <person name="Aslett M."/>
        </authorList>
    </citation>
    <scope>NUCLEOTIDE SEQUENCE [LARGE SCALE GENOMIC DNA]</scope>
    <source>
        <strain evidence="2">Houghton</strain>
    </source>
</reference>
<feature type="transmembrane region" description="Helical" evidence="1">
    <location>
        <begin position="33"/>
        <end position="54"/>
    </location>
</feature>
<dbReference type="OrthoDB" id="10368324at2759"/>
<dbReference type="AlphaFoldDB" id="U6MUH8"/>
<sequence length="228" mass="24974">MLFLFTACCIFVFLCLLAAVIVCWCFADRWVGGLVTAIAAVVAAGLLLLASVFVPRLMLAEASRRAAAAFKEFQPNLIIANSIGCSILFNLKVPKTPLLLLSPSCAAFRPAAAAAAKVSLRRWPYTLVVLQAQQQQQQQQSKFDEALKLIQTAQPGSSRLEILESDSASFKRIASDDLRAWVEEVWERGRQQVLQQAQQQEAKVDLSLFVEPTSSSSSSAKNTAQQQQ</sequence>
<dbReference type="VEuPathDB" id="ToxoDB:ENH_00039250"/>
<evidence type="ECO:0000313" key="3">
    <source>
        <dbReference type="Proteomes" id="UP000030754"/>
    </source>
</evidence>
<keyword evidence="3" id="KW-1185">Reference proteome</keyword>
<keyword evidence="1" id="KW-0812">Transmembrane</keyword>
<name>U6MUH8_9EIME</name>
<dbReference type="GeneID" id="25474084"/>
<protein>
    <submittedName>
        <fullName evidence="2">Uncharacterized protein</fullName>
    </submittedName>
</protein>
<dbReference type="EMBL" id="HG724668">
    <property type="protein sequence ID" value="CDJ67641.1"/>
    <property type="molecule type" value="Genomic_DNA"/>
</dbReference>